<keyword evidence="12" id="KW-1185">Reference proteome</keyword>
<keyword evidence="4" id="KW-0808">Transferase</keyword>
<evidence type="ECO:0000256" key="7">
    <source>
        <dbReference type="ARBA" id="ARBA00040894"/>
    </source>
</evidence>
<reference evidence="11" key="1">
    <citation type="submission" date="2024-05" db="EMBL/GenBank/DDBJ databases">
        <title>Alkalihalobacillus sp. strain MEB203 novel alkaliphilic bacterium from Lonar Lake, India.</title>
        <authorList>
            <person name="Joshi A."/>
            <person name="Thite S."/>
            <person name="Mengade P."/>
        </authorList>
    </citation>
    <scope>NUCLEOTIDE SEQUENCE</scope>
    <source>
        <strain evidence="11">MEB 203</strain>
    </source>
</reference>
<comment type="similarity">
    <text evidence="2">Belongs to the glycosyltransferase 2 family.</text>
</comment>
<evidence type="ECO:0000256" key="2">
    <source>
        <dbReference type="ARBA" id="ARBA00006739"/>
    </source>
</evidence>
<comment type="catalytic activity">
    <reaction evidence="8">
        <text>(2R)-3-phosphoglycerate + UDP-alpha-D-glucose = (2R)-2-O-(alpha-D-glucopyranosyl)-3-phospho-glycerate + UDP + H(+)</text>
        <dbReference type="Rhea" id="RHEA:31319"/>
        <dbReference type="ChEBI" id="CHEBI:15378"/>
        <dbReference type="ChEBI" id="CHEBI:58223"/>
        <dbReference type="ChEBI" id="CHEBI:58272"/>
        <dbReference type="ChEBI" id="CHEBI:58885"/>
        <dbReference type="ChEBI" id="CHEBI:62600"/>
        <dbReference type="EC" id="2.4.1.266"/>
    </reaction>
    <physiologicalReaction direction="left-to-right" evidence="8">
        <dbReference type="Rhea" id="RHEA:31320"/>
    </physiologicalReaction>
</comment>
<dbReference type="Gene3D" id="3.90.550.10">
    <property type="entry name" value="Spore Coat Polysaccharide Biosynthesis Protein SpsA, Chain A"/>
    <property type="match status" value="1"/>
</dbReference>
<dbReference type="EMBL" id="JAOTPO010000001">
    <property type="protein sequence ID" value="MDE5412230.1"/>
    <property type="molecule type" value="Genomic_DNA"/>
</dbReference>
<evidence type="ECO:0000313" key="12">
    <source>
        <dbReference type="Proteomes" id="UP001148125"/>
    </source>
</evidence>
<evidence type="ECO:0000256" key="6">
    <source>
        <dbReference type="ARBA" id="ARBA00039022"/>
    </source>
</evidence>
<keyword evidence="5" id="KW-0460">Magnesium</keyword>
<evidence type="ECO:0000256" key="5">
    <source>
        <dbReference type="ARBA" id="ARBA00022842"/>
    </source>
</evidence>
<evidence type="ECO:0000256" key="8">
    <source>
        <dbReference type="ARBA" id="ARBA00048689"/>
    </source>
</evidence>
<dbReference type="InterPro" id="IPR050256">
    <property type="entry name" value="Glycosyltransferase_2"/>
</dbReference>
<comment type="cofactor">
    <cofactor evidence="1">
        <name>Mg(2+)</name>
        <dbReference type="ChEBI" id="CHEBI:18420"/>
    </cofactor>
</comment>
<evidence type="ECO:0000256" key="9">
    <source>
        <dbReference type="ARBA" id="ARBA00048997"/>
    </source>
</evidence>
<proteinExistence type="inferred from homology"/>
<comment type="caution">
    <text evidence="11">The sequence shown here is derived from an EMBL/GenBank/DDBJ whole genome shotgun (WGS) entry which is preliminary data.</text>
</comment>
<dbReference type="CDD" id="cd04179">
    <property type="entry name" value="DPM_DPG-synthase_like"/>
    <property type="match status" value="1"/>
</dbReference>
<dbReference type="InterPro" id="IPR029044">
    <property type="entry name" value="Nucleotide-diphossugar_trans"/>
</dbReference>
<gene>
    <name evidence="11" type="ORF">N7Z68_02365</name>
</gene>
<evidence type="ECO:0000259" key="10">
    <source>
        <dbReference type="Pfam" id="PF00535"/>
    </source>
</evidence>
<name>A0ABT5VAB9_9BACI</name>
<evidence type="ECO:0000256" key="3">
    <source>
        <dbReference type="ARBA" id="ARBA00022676"/>
    </source>
</evidence>
<feature type="domain" description="Glycosyltransferase 2-like" evidence="10">
    <location>
        <begin position="6"/>
        <end position="136"/>
    </location>
</feature>
<dbReference type="PANTHER" id="PTHR48090:SF10">
    <property type="entry name" value="GLUCOSYL-3-PHOSPHOGLYCERATE SYNTHASE"/>
    <property type="match status" value="1"/>
</dbReference>
<evidence type="ECO:0000256" key="4">
    <source>
        <dbReference type="ARBA" id="ARBA00022679"/>
    </source>
</evidence>
<dbReference type="EC" id="2.4.1.266" evidence="6"/>
<keyword evidence="3" id="KW-0328">Glycosyltransferase</keyword>
<dbReference type="Pfam" id="PF00535">
    <property type="entry name" value="Glycos_transf_2"/>
    <property type="match status" value="1"/>
</dbReference>
<sequence length="220" mass="24336">MNIQASVVIPAFNEQERIEHTLKTLKEQSWVQEIITVNDGSSDATGEICEKYSDVTVHFKSNHGKGQALKAGWEKANGLYIVSLDADIGSTASEGKKLLTPLTYPFIDVVIGTLPPSKKRGFGFVKRKAQNVIYKKTGKWVTSPLSGQRAFHRKWLPALLNKNYNGFGIELAMTIDLINAGAQIVEVDTNITHRHTGKNLSGFLHRGKQWLHIEAALRGG</sequence>
<evidence type="ECO:0000256" key="1">
    <source>
        <dbReference type="ARBA" id="ARBA00001946"/>
    </source>
</evidence>
<protein>
    <recommendedName>
        <fullName evidence="7">Glucosyl-3-phosphoglycerate synthase</fullName>
        <ecNumber evidence="6">2.4.1.266</ecNumber>
    </recommendedName>
</protein>
<comment type="catalytic activity">
    <reaction evidence="9">
        <text>an NDP-alpha-D-glucose + (2R)-3-phosphoglycerate = (2R)-2-O-(alpha-D-glucopyranosyl)-3-phospho-glycerate + a ribonucleoside 5'-diphosphate + H(+)</text>
        <dbReference type="Rhea" id="RHEA:47244"/>
        <dbReference type="ChEBI" id="CHEBI:15378"/>
        <dbReference type="ChEBI" id="CHEBI:57930"/>
        <dbReference type="ChEBI" id="CHEBI:58272"/>
        <dbReference type="ChEBI" id="CHEBI:62600"/>
        <dbReference type="ChEBI" id="CHEBI:76533"/>
        <dbReference type="EC" id="2.4.1.266"/>
    </reaction>
    <physiologicalReaction direction="left-to-right" evidence="9">
        <dbReference type="Rhea" id="RHEA:47245"/>
    </physiologicalReaction>
</comment>
<dbReference type="PANTHER" id="PTHR48090">
    <property type="entry name" value="UNDECAPRENYL-PHOSPHATE 4-DEOXY-4-FORMAMIDO-L-ARABINOSE TRANSFERASE-RELATED"/>
    <property type="match status" value="1"/>
</dbReference>
<organism evidence="11 12">
    <name type="scientific">Alkalihalobacterium chitinilyticum</name>
    <dbReference type="NCBI Taxonomy" id="2980103"/>
    <lineage>
        <taxon>Bacteria</taxon>
        <taxon>Bacillati</taxon>
        <taxon>Bacillota</taxon>
        <taxon>Bacilli</taxon>
        <taxon>Bacillales</taxon>
        <taxon>Bacillaceae</taxon>
        <taxon>Alkalihalobacterium</taxon>
    </lineage>
</organism>
<accession>A0ABT5VAB9</accession>
<dbReference type="SUPFAM" id="SSF53448">
    <property type="entry name" value="Nucleotide-diphospho-sugar transferases"/>
    <property type="match status" value="1"/>
</dbReference>
<dbReference type="RefSeq" id="WP_275116849.1">
    <property type="nucleotide sequence ID" value="NZ_JAOTPO010000001.1"/>
</dbReference>
<dbReference type="Proteomes" id="UP001148125">
    <property type="component" value="Unassembled WGS sequence"/>
</dbReference>
<evidence type="ECO:0000313" key="11">
    <source>
        <dbReference type="EMBL" id="MDE5412230.1"/>
    </source>
</evidence>
<dbReference type="InterPro" id="IPR001173">
    <property type="entry name" value="Glyco_trans_2-like"/>
</dbReference>